<evidence type="ECO:0000313" key="13">
    <source>
        <dbReference type="EMBL" id="KAK4535838.1"/>
    </source>
</evidence>
<dbReference type="EC" id="2.7.11.1" evidence="2"/>
<dbReference type="EMBL" id="JANCYW010000006">
    <property type="protein sequence ID" value="KAK4535838.1"/>
    <property type="molecule type" value="Genomic_DNA"/>
</dbReference>
<dbReference type="SMART" id="SM00220">
    <property type="entry name" value="S_TKc"/>
    <property type="match status" value="1"/>
</dbReference>
<evidence type="ECO:0000256" key="7">
    <source>
        <dbReference type="ARBA" id="ARBA00022840"/>
    </source>
</evidence>
<keyword evidence="6" id="KW-0418">Kinase</keyword>
<evidence type="ECO:0000313" key="14">
    <source>
        <dbReference type="Proteomes" id="UP001301350"/>
    </source>
</evidence>
<dbReference type="InterPro" id="IPR050629">
    <property type="entry name" value="STE20/SPS1-PAK"/>
</dbReference>
<dbReference type="SUPFAM" id="SSF56112">
    <property type="entry name" value="Protein kinase-like (PK-like)"/>
    <property type="match status" value="1"/>
</dbReference>
<comment type="catalytic activity">
    <reaction evidence="9">
        <text>L-seryl-[protein] + ATP = O-phospho-L-seryl-[protein] + ADP + H(+)</text>
        <dbReference type="Rhea" id="RHEA:17989"/>
        <dbReference type="Rhea" id="RHEA-COMP:9863"/>
        <dbReference type="Rhea" id="RHEA-COMP:11604"/>
        <dbReference type="ChEBI" id="CHEBI:15378"/>
        <dbReference type="ChEBI" id="CHEBI:29999"/>
        <dbReference type="ChEBI" id="CHEBI:30616"/>
        <dbReference type="ChEBI" id="CHEBI:83421"/>
        <dbReference type="ChEBI" id="CHEBI:456216"/>
        <dbReference type="EC" id="2.7.11.1"/>
    </reaction>
</comment>
<evidence type="ECO:0000256" key="3">
    <source>
        <dbReference type="ARBA" id="ARBA00022527"/>
    </source>
</evidence>
<feature type="region of interest" description="Disordered" evidence="11">
    <location>
        <begin position="448"/>
        <end position="480"/>
    </location>
</feature>
<reference evidence="13 14" key="1">
    <citation type="submission" date="2022-07" db="EMBL/GenBank/DDBJ databases">
        <title>Genome-wide signatures of adaptation to extreme environments.</title>
        <authorList>
            <person name="Cho C.H."/>
            <person name="Yoon H.S."/>
        </authorList>
    </citation>
    <scope>NUCLEOTIDE SEQUENCE [LARGE SCALE GENOMIC DNA]</scope>
    <source>
        <strain evidence="13 14">DBV 063 E5</strain>
    </source>
</reference>
<feature type="compositionally biased region" description="Low complexity" evidence="11">
    <location>
        <begin position="448"/>
        <end position="467"/>
    </location>
</feature>
<feature type="compositionally biased region" description="Basic and acidic residues" evidence="11">
    <location>
        <begin position="1"/>
        <end position="10"/>
    </location>
</feature>
<dbReference type="PROSITE" id="PS00107">
    <property type="entry name" value="PROTEIN_KINASE_ATP"/>
    <property type="match status" value="1"/>
</dbReference>
<evidence type="ECO:0000256" key="5">
    <source>
        <dbReference type="ARBA" id="ARBA00022741"/>
    </source>
</evidence>
<evidence type="ECO:0000259" key="12">
    <source>
        <dbReference type="PROSITE" id="PS50011"/>
    </source>
</evidence>
<dbReference type="Gene3D" id="1.10.12.70">
    <property type="match status" value="1"/>
</dbReference>
<keyword evidence="3" id="KW-0723">Serine/threonine-protein kinase</keyword>
<keyword evidence="5 10" id="KW-0547">Nucleotide-binding</keyword>
<comment type="catalytic activity">
    <reaction evidence="8">
        <text>L-threonyl-[protein] + ATP = O-phospho-L-threonyl-[protein] + ADP + H(+)</text>
        <dbReference type="Rhea" id="RHEA:46608"/>
        <dbReference type="Rhea" id="RHEA-COMP:11060"/>
        <dbReference type="Rhea" id="RHEA-COMP:11605"/>
        <dbReference type="ChEBI" id="CHEBI:15378"/>
        <dbReference type="ChEBI" id="CHEBI:30013"/>
        <dbReference type="ChEBI" id="CHEBI:30616"/>
        <dbReference type="ChEBI" id="CHEBI:61977"/>
        <dbReference type="ChEBI" id="CHEBI:456216"/>
        <dbReference type="EC" id="2.7.11.1"/>
    </reaction>
</comment>
<feature type="region of interest" description="Disordered" evidence="11">
    <location>
        <begin position="357"/>
        <end position="434"/>
    </location>
</feature>
<dbReference type="InterPro" id="IPR017441">
    <property type="entry name" value="Protein_kinase_ATP_BS"/>
</dbReference>
<evidence type="ECO:0000256" key="2">
    <source>
        <dbReference type="ARBA" id="ARBA00012513"/>
    </source>
</evidence>
<feature type="domain" description="Protein kinase" evidence="12">
    <location>
        <begin position="59"/>
        <end position="321"/>
    </location>
</feature>
<dbReference type="Pfam" id="PF00069">
    <property type="entry name" value="Pkinase"/>
    <property type="match status" value="1"/>
</dbReference>
<accession>A0AAV9IUU2</accession>
<evidence type="ECO:0000256" key="1">
    <source>
        <dbReference type="ARBA" id="ARBA00008874"/>
    </source>
</evidence>
<evidence type="ECO:0000256" key="6">
    <source>
        <dbReference type="ARBA" id="ARBA00022777"/>
    </source>
</evidence>
<dbReference type="FunFam" id="1.10.510.10:FF:000421">
    <property type="entry name" value="Serine/threonine-protein kinase PAK 6"/>
    <property type="match status" value="1"/>
</dbReference>
<proteinExistence type="inferred from homology"/>
<keyword evidence="14" id="KW-1185">Reference proteome</keyword>
<dbReference type="PANTHER" id="PTHR48012">
    <property type="entry name" value="STERILE20-LIKE KINASE, ISOFORM B-RELATED"/>
    <property type="match status" value="1"/>
</dbReference>
<dbReference type="GO" id="GO:0005737">
    <property type="term" value="C:cytoplasm"/>
    <property type="evidence" value="ECO:0007669"/>
    <property type="project" value="TreeGrafter"/>
</dbReference>
<comment type="similarity">
    <text evidence="1">Belongs to the protein kinase superfamily. STE Ser/Thr protein kinase family. STE20 subfamily.</text>
</comment>
<dbReference type="Gene3D" id="1.10.510.10">
    <property type="entry name" value="Transferase(Phosphotransferase) domain 1"/>
    <property type="match status" value="1"/>
</dbReference>
<protein>
    <recommendedName>
        <fullName evidence="2">non-specific serine/threonine protein kinase</fullName>
        <ecNumber evidence="2">2.7.11.1</ecNumber>
    </recommendedName>
</protein>
<dbReference type="GO" id="GO:0005524">
    <property type="term" value="F:ATP binding"/>
    <property type="evidence" value="ECO:0007669"/>
    <property type="project" value="UniProtKB-UniRule"/>
</dbReference>
<dbReference type="InterPro" id="IPR000719">
    <property type="entry name" value="Prot_kinase_dom"/>
</dbReference>
<name>A0AAV9IUU2_CYACA</name>
<keyword evidence="7 10" id="KW-0067">ATP-binding</keyword>
<evidence type="ECO:0000256" key="10">
    <source>
        <dbReference type="PROSITE-ProRule" id="PRU10141"/>
    </source>
</evidence>
<evidence type="ECO:0000256" key="11">
    <source>
        <dbReference type="SAM" id="MobiDB-lite"/>
    </source>
</evidence>
<dbReference type="InterPro" id="IPR046409">
    <property type="entry name" value="PDC10_dimerisation_sf"/>
</dbReference>
<dbReference type="GO" id="GO:0004674">
    <property type="term" value="F:protein serine/threonine kinase activity"/>
    <property type="evidence" value="ECO:0007669"/>
    <property type="project" value="UniProtKB-KW"/>
</dbReference>
<dbReference type="Proteomes" id="UP001301350">
    <property type="component" value="Unassembled WGS sequence"/>
</dbReference>
<dbReference type="InterPro" id="IPR011009">
    <property type="entry name" value="Kinase-like_dom_sf"/>
</dbReference>
<feature type="binding site" evidence="10">
    <location>
        <position position="88"/>
    </location>
    <ligand>
        <name>ATP</name>
        <dbReference type="ChEBI" id="CHEBI:30616"/>
    </ligand>
</feature>
<organism evidence="13 14">
    <name type="scientific">Cyanidium caldarium</name>
    <name type="common">Red alga</name>
    <dbReference type="NCBI Taxonomy" id="2771"/>
    <lineage>
        <taxon>Eukaryota</taxon>
        <taxon>Rhodophyta</taxon>
        <taxon>Bangiophyceae</taxon>
        <taxon>Cyanidiales</taxon>
        <taxon>Cyanidiaceae</taxon>
        <taxon>Cyanidium</taxon>
    </lineage>
</organism>
<evidence type="ECO:0000256" key="8">
    <source>
        <dbReference type="ARBA" id="ARBA00047899"/>
    </source>
</evidence>
<evidence type="ECO:0000256" key="9">
    <source>
        <dbReference type="ARBA" id="ARBA00048679"/>
    </source>
</evidence>
<sequence length="556" mass="60166">MATMRERTPDPSKNGNDRATTTWPPSAAGTAAATALAGSLSTPSPPTSLEEGADPRERYVPQARLGEGAFGAVYRALDRATQTPVAIKVINLDECADEIESIQQEVAVMSQLNSEHVAKFYTSFAVGPELYIIMEYVDGGSVHELMEFMGGRLSENMVAVVARGLTEGLEYLHAANRVHRDIKAANVLLTSTGDVKLADFGVSGTLTSTFRKRNTMVGTPYWMAPEVIRESAYDEKADIWSLGITCYEMAIGLPPYADQHPMRALFLIPKSDPPCLPQAPHDGETGVSRWSPAFRSFLEMCLQKNPASRATARQLLRHPFLQPNSSQVHELRQHLQRKMQARAFNWVQAAPTPSGAALTRAAADARDVSRASGPPDSLGADADELTNGSMVVMVPNEAARDTGRPHTPLTWENMRPTTAASSSSQSGGRGSTHVKYNLDDVHSWAFDSSDSASGGGADTATATTVGGDATGRSDDAAPPLHPMLRRFILPMIDRLKQQYTDGTATSSYASAPGDMLPALDRLASGFEQMERCEPGASWRFLKELVHAVQYERNSTQ</sequence>
<dbReference type="PROSITE" id="PS50011">
    <property type="entry name" value="PROTEIN_KINASE_DOM"/>
    <property type="match status" value="1"/>
</dbReference>
<evidence type="ECO:0000256" key="4">
    <source>
        <dbReference type="ARBA" id="ARBA00022679"/>
    </source>
</evidence>
<dbReference type="AlphaFoldDB" id="A0AAV9IUU2"/>
<feature type="compositionally biased region" description="Low complexity" evidence="11">
    <location>
        <begin position="19"/>
        <end position="50"/>
    </location>
</feature>
<feature type="region of interest" description="Disordered" evidence="11">
    <location>
        <begin position="1"/>
        <end position="54"/>
    </location>
</feature>
<gene>
    <name evidence="13" type="ORF">CDCA_CDCA06G1863</name>
</gene>
<keyword evidence="4" id="KW-0808">Transferase</keyword>
<dbReference type="PANTHER" id="PTHR48012:SF10">
    <property type="entry name" value="FI20177P1"/>
    <property type="match status" value="1"/>
</dbReference>
<comment type="caution">
    <text evidence="13">The sequence shown here is derived from an EMBL/GenBank/DDBJ whole genome shotgun (WGS) entry which is preliminary data.</text>
</comment>